<feature type="domain" description="Homing endonuclease LAGLIDADG" evidence="1">
    <location>
        <begin position="12"/>
        <end position="97"/>
    </location>
</feature>
<sequence length="158" mass="17820">MQDTKQVKLAWLAGFIDADGSVNAQIIPRDDYILKYQVRVSLTVSQSTKRHHILLYMQKLLGKGTIRKRNNSMSEFCVVGATQVKLSLESILPYLELKKPQAKLVLEIIQKLPYTKDANTLLHACVLTDKIGMLTDGKKREITSQEVRTTLQALGHDV</sequence>
<geneLocation type="chloroplast" evidence="2"/>
<dbReference type="Pfam" id="PF00961">
    <property type="entry name" value="LAGLIDADG_1"/>
    <property type="match status" value="1"/>
</dbReference>
<reference evidence="2" key="1">
    <citation type="journal article" date="2014" name="BMC Evol. Biol.">
        <title>Chloroplast phylogenomic analysis resolves deep-level relationships within the green algal class Trebouxiophyceae.</title>
        <authorList>
            <person name="Lemieux C."/>
            <person name="Otis C."/>
            <person name="Turmel M."/>
        </authorList>
    </citation>
    <scope>NUCLEOTIDE SEQUENCE</scope>
</reference>
<keyword evidence="2" id="KW-0934">Plastid</keyword>
<proteinExistence type="predicted"/>
<gene>
    <name evidence="2" type="primary">orf158</name>
</gene>
<dbReference type="InterPro" id="IPR004860">
    <property type="entry name" value="LAGLIDADG_dom"/>
</dbReference>
<keyword evidence="2" id="KW-0378">Hydrolase</keyword>
<dbReference type="SUPFAM" id="SSF55608">
    <property type="entry name" value="Homing endonucleases"/>
    <property type="match status" value="1"/>
</dbReference>
<dbReference type="AlphaFoldDB" id="A0A097KKK1"/>
<dbReference type="GO" id="GO:0004519">
    <property type="term" value="F:endonuclease activity"/>
    <property type="evidence" value="ECO:0007669"/>
    <property type="project" value="UniProtKB-KW"/>
</dbReference>
<keyword evidence="2" id="KW-0540">Nuclease</keyword>
<name>A0A097KKK1_9CHLO</name>
<organism evidence="2">
    <name type="scientific">Stichococcus bacillaris</name>
    <dbReference type="NCBI Taxonomy" id="37433"/>
    <lineage>
        <taxon>Eukaryota</taxon>
        <taxon>Viridiplantae</taxon>
        <taxon>Chlorophyta</taxon>
        <taxon>core chlorophytes</taxon>
        <taxon>Trebouxiophyceae</taxon>
        <taxon>Prasiolales</taxon>
        <taxon>Stichococcaceae</taxon>
        <taxon>Stichococcus</taxon>
    </lineage>
</organism>
<evidence type="ECO:0000313" key="2">
    <source>
        <dbReference type="EMBL" id="AIT93716.1"/>
    </source>
</evidence>
<accession>A0A097KKK1</accession>
<keyword evidence="2" id="KW-0255">Endonuclease</keyword>
<dbReference type="GeneID" id="22158757"/>
<keyword evidence="2" id="KW-0150">Chloroplast</keyword>
<dbReference type="RefSeq" id="YP_009105013.1">
    <property type="nucleotide sequence ID" value="NC_025527.1"/>
</dbReference>
<evidence type="ECO:0000259" key="1">
    <source>
        <dbReference type="Pfam" id="PF00961"/>
    </source>
</evidence>
<protein>
    <submittedName>
        <fullName evidence="2">Putative site-specific DNA endonuclease</fullName>
    </submittedName>
</protein>
<dbReference type="InterPro" id="IPR027434">
    <property type="entry name" value="Homing_endonucl"/>
</dbReference>
<dbReference type="Gene3D" id="3.10.28.10">
    <property type="entry name" value="Homing endonucleases"/>
    <property type="match status" value="1"/>
</dbReference>
<dbReference type="EMBL" id="KM462864">
    <property type="protein sequence ID" value="AIT93716.1"/>
    <property type="molecule type" value="Genomic_DNA"/>
</dbReference>